<sequence>MFILKRVASGGGIILRIPQSTSLPVSYFSACHCLRSSKRRSPYSTVDSERYSSLVKSVMSFRVSSQTPETLLVEDENMYGPVVKCQMPSTRPEMRVPKTLHPFLHCEETPEETVEPEESEESGPPTRILLNRGKDRSFLPSVTRILQQTLSPQQIFYLERWKRKMIAELGEEGFKEYSQNLFRQGKLFHSALEDVLTSGDKNLLSDTPEHPPEVQGYLQSISHVLEDVRALRAIESVVQHDSLGYRGIVDCVARYRGVLCVIDWKTSEKPKPFLSNTYDNPVQVAAYAGALNNDSNYKYQVESGLIVVAYKDGTPAHAHQLRSELMLQYWNKWLVRFEEFTKQRSSHASSASSEKR</sequence>
<evidence type="ECO:0000259" key="9">
    <source>
        <dbReference type="Pfam" id="PF12705"/>
    </source>
</evidence>
<accession>A0AAV1MXB8</accession>
<comment type="similarity">
    <text evidence="7">Belongs to the MGME1 family.</text>
</comment>
<keyword evidence="11" id="KW-1185">Reference proteome</keyword>
<protein>
    <recommendedName>
        <fullName evidence="7">Mitochondrial genome maintenance exonuclease 1</fullName>
        <ecNumber evidence="7">3.1.-.-</ecNumber>
    </recommendedName>
</protein>
<evidence type="ECO:0000256" key="2">
    <source>
        <dbReference type="ARBA" id="ARBA00022763"/>
    </source>
</evidence>
<dbReference type="InterPro" id="IPR038726">
    <property type="entry name" value="PDDEXK_AddAB-type"/>
</dbReference>
<feature type="active site" evidence="7">
    <location>
        <position position="250"/>
    </location>
</feature>
<dbReference type="Proteomes" id="UP001314229">
    <property type="component" value="Unassembled WGS sequence"/>
</dbReference>
<dbReference type="FunFam" id="3.90.320.10:FF:000005">
    <property type="entry name" value="Mitochondrial genome maintenance exonuclease 1"/>
    <property type="match status" value="1"/>
</dbReference>
<dbReference type="EMBL" id="CAWUFR010000007">
    <property type="protein sequence ID" value="CAK6951731.1"/>
    <property type="molecule type" value="Genomic_DNA"/>
</dbReference>
<evidence type="ECO:0000256" key="8">
    <source>
        <dbReference type="SAM" id="MobiDB-lite"/>
    </source>
</evidence>
<dbReference type="GO" id="GO:0005739">
    <property type="term" value="C:mitochondrion"/>
    <property type="evidence" value="ECO:0007669"/>
    <property type="project" value="UniProtKB-SubCell"/>
</dbReference>
<dbReference type="AlphaFoldDB" id="A0AAV1MXB8"/>
<evidence type="ECO:0000256" key="5">
    <source>
        <dbReference type="ARBA" id="ARBA00023128"/>
    </source>
</evidence>
<dbReference type="SUPFAM" id="SSF52980">
    <property type="entry name" value="Restriction endonuclease-like"/>
    <property type="match status" value="1"/>
</dbReference>
<evidence type="ECO:0000256" key="4">
    <source>
        <dbReference type="ARBA" id="ARBA00022839"/>
    </source>
</evidence>
<comment type="function">
    <text evidence="7">Metal-dependent single-stranded DNA (ssDNA) exonuclease involved in mitochondrial genome maintenance. Has preference for 5'-3' exonuclease activity. Necessary for maintenance of proper 7S DNA levels. Probably involved in mitochondrial DNA (mtDNA) repair.</text>
</comment>
<dbReference type="PANTHER" id="PTHR31340:SF3">
    <property type="entry name" value="MITOCHONDRIAL GENOME MAINTENANCE EXONUCLEASE 1"/>
    <property type="match status" value="1"/>
</dbReference>
<feature type="active site" evidence="7">
    <location>
        <position position="265"/>
    </location>
</feature>
<proteinExistence type="inferred from homology"/>
<dbReference type="Pfam" id="PF12705">
    <property type="entry name" value="PDDEXK_1"/>
    <property type="match status" value="1"/>
</dbReference>
<keyword evidence="3 7" id="KW-0378">Hydrolase</keyword>
<feature type="active site" evidence="7">
    <location>
        <position position="263"/>
    </location>
</feature>
<reference evidence="10 11" key="1">
    <citation type="submission" date="2024-01" db="EMBL/GenBank/DDBJ databases">
        <authorList>
            <person name="Alioto T."/>
            <person name="Alioto T."/>
            <person name="Gomez Garrido J."/>
        </authorList>
    </citation>
    <scope>NUCLEOTIDE SEQUENCE [LARGE SCALE GENOMIC DNA]</scope>
</reference>
<evidence type="ECO:0000313" key="11">
    <source>
        <dbReference type="Proteomes" id="UP001314229"/>
    </source>
</evidence>
<keyword evidence="6" id="KW-0234">DNA repair</keyword>
<feature type="compositionally biased region" description="Acidic residues" evidence="8">
    <location>
        <begin position="109"/>
        <end position="121"/>
    </location>
</feature>
<keyword evidence="2" id="KW-0227">DNA damage</keyword>
<gene>
    <name evidence="7" type="primary">MGME1</name>
    <name evidence="10" type="ORF">FSCOSCO3_A031142</name>
</gene>
<dbReference type="HAMAP" id="MF_03030">
    <property type="entry name" value="MGME1"/>
    <property type="match status" value="1"/>
</dbReference>
<feature type="domain" description="PD-(D/E)XK endonuclease-like" evidence="9">
    <location>
        <begin position="161"/>
        <end position="323"/>
    </location>
</feature>
<evidence type="ECO:0000256" key="6">
    <source>
        <dbReference type="ARBA" id="ARBA00023204"/>
    </source>
</evidence>
<dbReference type="GO" id="GO:0006264">
    <property type="term" value="P:mitochondrial DNA replication"/>
    <property type="evidence" value="ECO:0007669"/>
    <property type="project" value="TreeGrafter"/>
</dbReference>
<dbReference type="GO" id="GO:0008297">
    <property type="term" value="F:single-stranded DNA exodeoxyribonuclease activity"/>
    <property type="evidence" value="ECO:0007669"/>
    <property type="project" value="UniProtKB-UniRule"/>
</dbReference>
<dbReference type="EC" id="3.1.-.-" evidence="7"/>
<organism evidence="10 11">
    <name type="scientific">Scomber scombrus</name>
    <name type="common">Atlantic mackerel</name>
    <name type="synonym">Scomber vernalis</name>
    <dbReference type="NCBI Taxonomy" id="13677"/>
    <lineage>
        <taxon>Eukaryota</taxon>
        <taxon>Metazoa</taxon>
        <taxon>Chordata</taxon>
        <taxon>Craniata</taxon>
        <taxon>Vertebrata</taxon>
        <taxon>Euteleostomi</taxon>
        <taxon>Actinopterygii</taxon>
        <taxon>Neopterygii</taxon>
        <taxon>Teleostei</taxon>
        <taxon>Neoteleostei</taxon>
        <taxon>Acanthomorphata</taxon>
        <taxon>Pelagiaria</taxon>
        <taxon>Scombriformes</taxon>
        <taxon>Scombridae</taxon>
        <taxon>Scomber</taxon>
    </lineage>
</organism>
<feature type="region of interest" description="Disordered" evidence="8">
    <location>
        <begin position="108"/>
        <end position="131"/>
    </location>
</feature>
<dbReference type="Gene3D" id="3.90.320.10">
    <property type="match status" value="1"/>
</dbReference>
<dbReference type="InterPro" id="IPR011604">
    <property type="entry name" value="PDDEXK-like_dom_sf"/>
</dbReference>
<keyword evidence="5 7" id="KW-0496">Mitochondrion</keyword>
<dbReference type="GO" id="GO:0043504">
    <property type="term" value="P:mitochondrial DNA repair"/>
    <property type="evidence" value="ECO:0007669"/>
    <property type="project" value="UniProtKB-UniRule"/>
</dbReference>
<dbReference type="PANTHER" id="PTHR31340">
    <property type="entry name" value="MITOCHONDRIAL GENOME MAINTENANCE EXONUCLEASE 1"/>
    <property type="match status" value="1"/>
</dbReference>
<comment type="subcellular location">
    <subcellularLocation>
        <location evidence="7">Mitochondrion</location>
    </subcellularLocation>
</comment>
<keyword evidence="4 7" id="KW-0269">Exonuclease</keyword>
<dbReference type="InterPro" id="IPR011335">
    <property type="entry name" value="Restrct_endonuc-II-like"/>
</dbReference>
<evidence type="ECO:0000256" key="3">
    <source>
        <dbReference type="ARBA" id="ARBA00022801"/>
    </source>
</evidence>
<evidence type="ECO:0000256" key="7">
    <source>
        <dbReference type="HAMAP-Rule" id="MF_03030"/>
    </source>
</evidence>
<evidence type="ECO:0000313" key="10">
    <source>
        <dbReference type="EMBL" id="CAK6951731.1"/>
    </source>
</evidence>
<keyword evidence="1 7" id="KW-0540">Nuclease</keyword>
<comment type="caution">
    <text evidence="10">The sequence shown here is derived from an EMBL/GenBank/DDBJ whole genome shotgun (WGS) entry which is preliminary data.</text>
</comment>
<name>A0AAV1MXB8_SCOSC</name>
<evidence type="ECO:0000256" key="1">
    <source>
        <dbReference type="ARBA" id="ARBA00022722"/>
    </source>
</evidence>